<dbReference type="InterPro" id="IPR037923">
    <property type="entry name" value="HTH-like"/>
</dbReference>
<organism evidence="5 6">
    <name type="scientific">Paenibacillus oceani</name>
    <dbReference type="NCBI Taxonomy" id="2772510"/>
    <lineage>
        <taxon>Bacteria</taxon>
        <taxon>Bacillati</taxon>
        <taxon>Bacillota</taxon>
        <taxon>Bacilli</taxon>
        <taxon>Bacillales</taxon>
        <taxon>Paenibacillaceae</taxon>
        <taxon>Paenibacillus</taxon>
    </lineage>
</organism>
<keyword evidence="3" id="KW-0804">Transcription</keyword>
<dbReference type="Proteomes" id="UP000639396">
    <property type="component" value="Unassembled WGS sequence"/>
</dbReference>
<dbReference type="Gene3D" id="2.60.120.10">
    <property type="entry name" value="Jelly Rolls"/>
    <property type="match status" value="1"/>
</dbReference>
<sequence>MSKWEHSHFLFQYKTTRDEFPQSVEYFHTHQQIEILYVYEGSGHVILDDRFYAVSPRTLLLFKPFQLHYIHMDIPPKYSSTLFKVSPAFMDRCALYFPRCFDMVSDFLNRSDRRQIFRLNGSQHDQLEERFRSLDGVLRASPRNLHEEAVILFALHFFIDFMTQMAPTADAGKPIKPLRKSQRVNEVLKWVDAHYKERFTLEKLADDLHFSATYISKLFRQQIGKSISEYVTEKRLEQARILLQTESLSVEEIGEETGFNSPSYFIRMFKQKFGVPPHQYRLNAAQMYASTE</sequence>
<dbReference type="AlphaFoldDB" id="A0A927H264"/>
<dbReference type="InterPro" id="IPR014710">
    <property type="entry name" value="RmlC-like_jellyroll"/>
</dbReference>
<dbReference type="GO" id="GO:0003700">
    <property type="term" value="F:DNA-binding transcription factor activity"/>
    <property type="evidence" value="ECO:0007669"/>
    <property type="project" value="InterPro"/>
</dbReference>
<dbReference type="InterPro" id="IPR018060">
    <property type="entry name" value="HTH_AraC"/>
</dbReference>
<evidence type="ECO:0000256" key="1">
    <source>
        <dbReference type="ARBA" id="ARBA00023015"/>
    </source>
</evidence>
<dbReference type="SUPFAM" id="SSF46689">
    <property type="entry name" value="Homeodomain-like"/>
    <property type="match status" value="2"/>
</dbReference>
<feature type="domain" description="HTH araC/xylS-type" evidence="4">
    <location>
        <begin position="185"/>
        <end position="283"/>
    </location>
</feature>
<keyword evidence="6" id="KW-1185">Reference proteome</keyword>
<gene>
    <name evidence="5" type="ORF">IDH45_26255</name>
</gene>
<evidence type="ECO:0000256" key="2">
    <source>
        <dbReference type="ARBA" id="ARBA00023125"/>
    </source>
</evidence>
<dbReference type="GO" id="GO:0043565">
    <property type="term" value="F:sequence-specific DNA binding"/>
    <property type="evidence" value="ECO:0007669"/>
    <property type="project" value="InterPro"/>
</dbReference>
<dbReference type="EMBL" id="JACXJA010000043">
    <property type="protein sequence ID" value="MBD2865490.1"/>
    <property type="molecule type" value="Genomic_DNA"/>
</dbReference>
<dbReference type="InterPro" id="IPR020449">
    <property type="entry name" value="Tscrpt_reg_AraC-type_HTH"/>
</dbReference>
<dbReference type="InterPro" id="IPR018062">
    <property type="entry name" value="HTH_AraC-typ_CS"/>
</dbReference>
<dbReference type="PANTHER" id="PTHR43280">
    <property type="entry name" value="ARAC-FAMILY TRANSCRIPTIONAL REGULATOR"/>
    <property type="match status" value="1"/>
</dbReference>
<dbReference type="SMART" id="SM00342">
    <property type="entry name" value="HTH_ARAC"/>
    <property type="match status" value="1"/>
</dbReference>
<evidence type="ECO:0000313" key="5">
    <source>
        <dbReference type="EMBL" id="MBD2865490.1"/>
    </source>
</evidence>
<dbReference type="Pfam" id="PF12833">
    <property type="entry name" value="HTH_18"/>
    <property type="match status" value="1"/>
</dbReference>
<dbReference type="PROSITE" id="PS00041">
    <property type="entry name" value="HTH_ARAC_FAMILY_1"/>
    <property type="match status" value="1"/>
</dbReference>
<evidence type="ECO:0000256" key="3">
    <source>
        <dbReference type="ARBA" id="ARBA00023163"/>
    </source>
</evidence>
<comment type="caution">
    <text evidence="5">The sequence shown here is derived from an EMBL/GenBank/DDBJ whole genome shotgun (WGS) entry which is preliminary data.</text>
</comment>
<dbReference type="InterPro" id="IPR009057">
    <property type="entry name" value="Homeodomain-like_sf"/>
</dbReference>
<dbReference type="Pfam" id="PF02311">
    <property type="entry name" value="AraC_binding"/>
    <property type="match status" value="1"/>
</dbReference>
<dbReference type="PRINTS" id="PR00032">
    <property type="entry name" value="HTHARAC"/>
</dbReference>
<dbReference type="PROSITE" id="PS01124">
    <property type="entry name" value="HTH_ARAC_FAMILY_2"/>
    <property type="match status" value="1"/>
</dbReference>
<proteinExistence type="predicted"/>
<protein>
    <submittedName>
        <fullName evidence="5">Helix-turn-helix transcriptional regulator</fullName>
    </submittedName>
</protein>
<evidence type="ECO:0000259" key="4">
    <source>
        <dbReference type="PROSITE" id="PS01124"/>
    </source>
</evidence>
<name>A0A927H264_9BACL</name>
<reference evidence="5" key="1">
    <citation type="submission" date="2020-09" db="EMBL/GenBank/DDBJ databases">
        <title>A novel bacterium of genus Paenibacillus, isolated from South China Sea.</title>
        <authorList>
            <person name="Huang H."/>
            <person name="Mo K."/>
            <person name="Hu Y."/>
        </authorList>
    </citation>
    <scope>NUCLEOTIDE SEQUENCE</scope>
    <source>
        <strain evidence="5">IB182363</strain>
    </source>
</reference>
<dbReference type="SUPFAM" id="SSF51215">
    <property type="entry name" value="Regulatory protein AraC"/>
    <property type="match status" value="1"/>
</dbReference>
<evidence type="ECO:0000313" key="6">
    <source>
        <dbReference type="Proteomes" id="UP000639396"/>
    </source>
</evidence>
<accession>A0A927H264</accession>
<keyword evidence="2" id="KW-0238">DNA-binding</keyword>
<keyword evidence="1" id="KW-0805">Transcription regulation</keyword>
<dbReference type="InterPro" id="IPR003313">
    <property type="entry name" value="AraC-bd"/>
</dbReference>
<dbReference type="Gene3D" id="1.10.10.60">
    <property type="entry name" value="Homeodomain-like"/>
    <property type="match status" value="2"/>
</dbReference>
<dbReference type="RefSeq" id="WP_190931113.1">
    <property type="nucleotide sequence ID" value="NZ_JACXJA010000043.1"/>
</dbReference>
<dbReference type="PANTHER" id="PTHR43280:SF2">
    <property type="entry name" value="HTH-TYPE TRANSCRIPTIONAL REGULATOR EXSA"/>
    <property type="match status" value="1"/>
</dbReference>